<keyword evidence="13" id="KW-0675">Receptor</keyword>
<comment type="catalytic activity">
    <reaction evidence="1">
        <text>ATP + protein L-histidine = ADP + protein N-phospho-L-histidine.</text>
        <dbReference type="EC" id="2.7.13.3"/>
    </reaction>
</comment>
<dbReference type="InterPro" id="IPR013655">
    <property type="entry name" value="PAS_fold_3"/>
</dbReference>
<evidence type="ECO:0000256" key="13">
    <source>
        <dbReference type="ARBA" id="ARBA00023170"/>
    </source>
</evidence>
<keyword evidence="17" id="KW-1185">Reference proteome</keyword>
<dbReference type="InterPro" id="IPR052162">
    <property type="entry name" value="Sensor_kinase/Photoreceptor"/>
</dbReference>
<reference evidence="17" key="1">
    <citation type="journal article" date="2019" name="Int. J. Syst. Evol. Microbiol.">
        <title>The Global Catalogue of Microorganisms (GCM) 10K type strain sequencing project: providing services to taxonomists for standard genome sequencing and annotation.</title>
        <authorList>
            <consortium name="The Broad Institute Genomics Platform"/>
            <consortium name="The Broad Institute Genome Sequencing Center for Infectious Disease"/>
            <person name="Wu L."/>
            <person name="Ma J."/>
        </authorList>
    </citation>
    <scope>NUCLEOTIDE SEQUENCE [LARGE SCALE GENOMIC DNA]</scope>
    <source>
        <strain evidence="17">KCTC 42473</strain>
    </source>
</reference>
<evidence type="ECO:0000256" key="12">
    <source>
        <dbReference type="ARBA" id="ARBA00022991"/>
    </source>
</evidence>
<keyword evidence="8" id="KW-0808">Transferase</keyword>
<dbReference type="Pfam" id="PF07536">
    <property type="entry name" value="HWE_HK"/>
    <property type="match status" value="1"/>
</dbReference>
<dbReference type="Pfam" id="PF01590">
    <property type="entry name" value="GAF"/>
    <property type="match status" value="2"/>
</dbReference>
<evidence type="ECO:0000256" key="1">
    <source>
        <dbReference type="ARBA" id="ARBA00000085"/>
    </source>
</evidence>
<keyword evidence="5" id="KW-0716">Sensory transduction</keyword>
<dbReference type="InterPro" id="IPR036890">
    <property type="entry name" value="HATPase_C_sf"/>
</dbReference>
<evidence type="ECO:0000313" key="17">
    <source>
        <dbReference type="Proteomes" id="UP001595539"/>
    </source>
</evidence>
<dbReference type="Proteomes" id="UP001595539">
    <property type="component" value="Unassembled WGS sequence"/>
</dbReference>
<dbReference type="CDD" id="cd00130">
    <property type="entry name" value="PAS"/>
    <property type="match status" value="4"/>
</dbReference>
<evidence type="ECO:0000256" key="5">
    <source>
        <dbReference type="ARBA" id="ARBA00022606"/>
    </source>
</evidence>
<evidence type="ECO:0000259" key="14">
    <source>
        <dbReference type="PROSITE" id="PS50112"/>
    </source>
</evidence>
<dbReference type="Gene3D" id="3.30.450.20">
    <property type="entry name" value="PAS domain"/>
    <property type="match status" value="6"/>
</dbReference>
<dbReference type="SMART" id="SM00065">
    <property type="entry name" value="GAF"/>
    <property type="match status" value="2"/>
</dbReference>
<evidence type="ECO:0000259" key="15">
    <source>
        <dbReference type="PROSITE" id="PS50113"/>
    </source>
</evidence>
<feature type="domain" description="PAC" evidence="15">
    <location>
        <begin position="1068"/>
        <end position="1121"/>
    </location>
</feature>
<evidence type="ECO:0000256" key="11">
    <source>
        <dbReference type="ARBA" id="ARBA00022840"/>
    </source>
</evidence>
<dbReference type="SMART" id="SM00086">
    <property type="entry name" value="PAC"/>
    <property type="match status" value="5"/>
</dbReference>
<dbReference type="InterPro" id="IPR003018">
    <property type="entry name" value="GAF"/>
</dbReference>
<feature type="domain" description="PAC" evidence="15">
    <location>
        <begin position="820"/>
        <end position="871"/>
    </location>
</feature>
<dbReference type="InterPro" id="IPR013656">
    <property type="entry name" value="PAS_4"/>
</dbReference>
<evidence type="ECO:0000313" key="16">
    <source>
        <dbReference type="EMBL" id="MFC3629384.1"/>
    </source>
</evidence>
<keyword evidence="4" id="KW-0597">Phosphoprotein</keyword>
<name>A0ABV7U398_9RHOB</name>
<keyword evidence="9" id="KW-0547">Nucleotide-binding</keyword>
<gene>
    <name evidence="16" type="ORF">ACFOM8_07985</name>
</gene>
<sequence>MRAHDWAATPLGPADQWRPELKMAAMIVLESGFPAALVWGDHLVTLYNDAYVPVLGGKPDALGASFADIWREAWHRIGPIARLALAGEAAFAEDLPLALDRGRGPERAWFTFSCSPVRDAAGGVLGFIDTVVETTARQVPAAAREAARQKHRGTNGPPPDVLNAMVEGFALLGPDFAILDVNDRTAGLGGRSASQLVGRSHWDAFPGTEHSALGDLYRRVMRDRVPGSLEHRCARPDGREMWLEACAYPAPDGGLAVFWHDVTAAKRDDEALRASQERQAFLLTLSDALRAEPDADGIATRALRMLSGQMRLDRCHVASCCPAGDRADVIHQMGNDRVAPLPRQLRLSGFPQTVEQMRTRTVVVENDAERPGLSPAERRNGRQLGMRAFVAPRLRPGANGRLWSMAAVSATPRRWTRDEIALVEEVAERTWDAMERALAEAALRERESQFRSLFDAIDEAVLVTEPVPPRPDGLRDWRLVAMNRRAQSMFGRSDLTGQSVRDSFPDQDEGWYDICEQVFRTGAEARFEREAVSLGKVLEMFVTRVETASGAHNLMVVMQDVTERRRMTDALRRNEERQVFLLKLSDTLRHLTDPDEITGAAMRLLGQAVAASRAYYVGWPPGADHGEVASDFAVPGLHSLAGRYPKDAFRSAYDRISQGRTWIVEDAASDAELAAAERQYYLDNGVAAWIDVPLVKQGQLIAALCLVQAQARRWTTGEIALAEEVAERIWAAIERGRAETALRASEERFREFGDNSSDALWIVDAETLRLEYLSPAFETIWGESRAAAMADLSRWSDLIHPDDRETALRAMPRLLAGQSFVAEYRIRRPDGEVRWIRDAGFPIMENGAVKRGGGIAQDVTDLKRIEAALRDSEARLRRFGEASQDVLWIRDAETLQWQYLTPAFEQVYGLDRRKALAGDNYRNWLDLIVPEDRAHAAENIRRVRDGAQTAFEYRIRRPADGAIRWLRNTDFPIPNEAGNVTLIGGIGHDLTELRETELRLHALIEGIPQLVWRAGAPGRWSWASPQWTAYTGQHEADSRNWGWLEPLHPDDRGAARAAWDQAVGQGRLDVECRIRSHRDGAYRWFQTRAVPVRDEAGDIAEWVGTSTDIDELRDLQARQGVMVAELQHRTRNLITVISAISRQTIDEAASLNDFRHRFDDRLAALSRVQGLLSHLSAGQRVTFDQLLGSELSALGAPEGKVTLDGPRGVTLRSATVQTFALALHELATNALKHGALACPDGHLAIRWTVARGEDGQHRLRVDWRETGVPMPAAGNRPQEGGYGRVLIERALPYQLKAATTYDPTPDGVHCTIDVPTSAPARDRMGP</sequence>
<feature type="domain" description="PAS" evidence="14">
    <location>
        <begin position="872"/>
        <end position="947"/>
    </location>
</feature>
<keyword evidence="12" id="KW-0157">Chromophore</keyword>
<keyword evidence="3" id="KW-0600">Photoreceptor protein</keyword>
<feature type="domain" description="PAS" evidence="14">
    <location>
        <begin position="745"/>
        <end position="818"/>
    </location>
</feature>
<dbReference type="RefSeq" id="WP_377760941.1">
    <property type="nucleotide sequence ID" value="NZ_JBHRXY010000004.1"/>
</dbReference>
<evidence type="ECO:0000256" key="4">
    <source>
        <dbReference type="ARBA" id="ARBA00022553"/>
    </source>
</evidence>
<protein>
    <recommendedName>
        <fullName evidence="2">histidine kinase</fullName>
        <ecNumber evidence="2">2.7.13.3</ecNumber>
    </recommendedName>
</protein>
<dbReference type="EMBL" id="JBHRXY010000004">
    <property type="protein sequence ID" value="MFC3629384.1"/>
    <property type="molecule type" value="Genomic_DNA"/>
</dbReference>
<accession>A0ABV7U398</accession>
<dbReference type="SMART" id="SM00091">
    <property type="entry name" value="PAS"/>
    <property type="match status" value="6"/>
</dbReference>
<keyword evidence="7" id="KW-0288">FMN</keyword>
<dbReference type="PANTHER" id="PTHR43304">
    <property type="entry name" value="PHYTOCHROME-LIKE PROTEIN CPH1"/>
    <property type="match status" value="1"/>
</dbReference>
<evidence type="ECO:0000256" key="8">
    <source>
        <dbReference type="ARBA" id="ARBA00022679"/>
    </source>
</evidence>
<dbReference type="PROSITE" id="PS50113">
    <property type="entry name" value="PAC"/>
    <property type="match status" value="3"/>
</dbReference>
<dbReference type="Gene3D" id="3.30.565.10">
    <property type="entry name" value="Histidine kinase-like ATPase, C-terminal domain"/>
    <property type="match status" value="1"/>
</dbReference>
<dbReference type="InterPro" id="IPR035965">
    <property type="entry name" value="PAS-like_dom_sf"/>
</dbReference>
<proteinExistence type="predicted"/>
<dbReference type="Gene3D" id="3.30.450.40">
    <property type="match status" value="2"/>
</dbReference>
<keyword evidence="11" id="KW-0067">ATP-binding</keyword>
<dbReference type="InterPro" id="IPR001610">
    <property type="entry name" value="PAC"/>
</dbReference>
<dbReference type="SUPFAM" id="SSF55785">
    <property type="entry name" value="PYP-like sensor domain (PAS domain)"/>
    <property type="match status" value="6"/>
</dbReference>
<dbReference type="Pfam" id="PF08448">
    <property type="entry name" value="PAS_4"/>
    <property type="match status" value="2"/>
</dbReference>
<dbReference type="SUPFAM" id="SSF55781">
    <property type="entry name" value="GAF domain-like"/>
    <property type="match status" value="2"/>
</dbReference>
<dbReference type="EC" id="2.7.13.3" evidence="2"/>
<feature type="domain" description="PAC" evidence="15">
    <location>
        <begin position="949"/>
        <end position="1002"/>
    </location>
</feature>
<keyword evidence="10" id="KW-0418">Kinase</keyword>
<dbReference type="PROSITE" id="PS50112">
    <property type="entry name" value="PAS"/>
    <property type="match status" value="2"/>
</dbReference>
<comment type="caution">
    <text evidence="16">The sequence shown here is derived from an EMBL/GenBank/DDBJ whole genome shotgun (WGS) entry which is preliminary data.</text>
</comment>
<evidence type="ECO:0000256" key="2">
    <source>
        <dbReference type="ARBA" id="ARBA00012438"/>
    </source>
</evidence>
<evidence type="ECO:0000256" key="10">
    <source>
        <dbReference type="ARBA" id="ARBA00022777"/>
    </source>
</evidence>
<dbReference type="PANTHER" id="PTHR43304:SF1">
    <property type="entry name" value="PAC DOMAIN-CONTAINING PROTEIN"/>
    <property type="match status" value="1"/>
</dbReference>
<evidence type="ECO:0000256" key="3">
    <source>
        <dbReference type="ARBA" id="ARBA00022543"/>
    </source>
</evidence>
<dbReference type="InterPro" id="IPR000014">
    <property type="entry name" value="PAS"/>
</dbReference>
<dbReference type="InterPro" id="IPR029016">
    <property type="entry name" value="GAF-like_dom_sf"/>
</dbReference>
<dbReference type="Pfam" id="PF08447">
    <property type="entry name" value="PAS_3"/>
    <property type="match status" value="3"/>
</dbReference>
<dbReference type="InterPro" id="IPR011102">
    <property type="entry name" value="Sig_transdc_His_kinase_HWE"/>
</dbReference>
<keyword evidence="6" id="KW-0285">Flavoprotein</keyword>
<dbReference type="Pfam" id="PF13188">
    <property type="entry name" value="PAS_8"/>
    <property type="match status" value="1"/>
</dbReference>
<evidence type="ECO:0000256" key="6">
    <source>
        <dbReference type="ARBA" id="ARBA00022630"/>
    </source>
</evidence>
<dbReference type="NCBIfam" id="TIGR00229">
    <property type="entry name" value="sensory_box"/>
    <property type="match status" value="4"/>
</dbReference>
<evidence type="ECO:0000256" key="9">
    <source>
        <dbReference type="ARBA" id="ARBA00022741"/>
    </source>
</evidence>
<evidence type="ECO:0000256" key="7">
    <source>
        <dbReference type="ARBA" id="ARBA00022643"/>
    </source>
</evidence>
<dbReference type="SMART" id="SM00911">
    <property type="entry name" value="HWE_HK"/>
    <property type="match status" value="1"/>
</dbReference>
<organism evidence="16 17">
    <name type="scientific">Paracoccus angustae</name>
    <dbReference type="NCBI Taxonomy" id="1671480"/>
    <lineage>
        <taxon>Bacteria</taxon>
        <taxon>Pseudomonadati</taxon>
        <taxon>Pseudomonadota</taxon>
        <taxon>Alphaproteobacteria</taxon>
        <taxon>Rhodobacterales</taxon>
        <taxon>Paracoccaceae</taxon>
        <taxon>Paracoccus</taxon>
    </lineage>
</organism>
<dbReference type="InterPro" id="IPR000700">
    <property type="entry name" value="PAS-assoc_C"/>
</dbReference>